<name>A0A1B6GTN4_9HEMI</name>
<reference evidence="1" key="1">
    <citation type="submission" date="2015-11" db="EMBL/GenBank/DDBJ databases">
        <title>De novo transcriptome assembly of four potential Pierce s Disease insect vectors from Arizona vineyards.</title>
        <authorList>
            <person name="Tassone E.E."/>
        </authorList>
    </citation>
    <scope>NUCLEOTIDE SEQUENCE</scope>
</reference>
<proteinExistence type="predicted"/>
<evidence type="ECO:0000313" key="1">
    <source>
        <dbReference type="EMBL" id="JAS65755.1"/>
    </source>
</evidence>
<accession>A0A1B6GTN4</accession>
<organism evidence="1">
    <name type="scientific">Cuerna arida</name>
    <dbReference type="NCBI Taxonomy" id="1464854"/>
    <lineage>
        <taxon>Eukaryota</taxon>
        <taxon>Metazoa</taxon>
        <taxon>Ecdysozoa</taxon>
        <taxon>Arthropoda</taxon>
        <taxon>Hexapoda</taxon>
        <taxon>Insecta</taxon>
        <taxon>Pterygota</taxon>
        <taxon>Neoptera</taxon>
        <taxon>Paraneoptera</taxon>
        <taxon>Hemiptera</taxon>
        <taxon>Auchenorrhyncha</taxon>
        <taxon>Membracoidea</taxon>
        <taxon>Cicadellidae</taxon>
        <taxon>Cicadellinae</taxon>
        <taxon>Proconiini</taxon>
        <taxon>Cuerna</taxon>
    </lineage>
</organism>
<sequence length="327" mass="37540">MEAEESDLRNLLQIFYEVSKFCEGVTGSTDAEFVFKSAQIVENTCSKLESLGALEDFESKLNQFWELKGLNGLTIQFFKNAVNEVLRRYITDCKFSDNDVKCAINQFLLIRSREDFVEVIKHLSDTHHSIELLKQNCSPTEILEYNAEILLGDLTKQLMRTNGSIEELNTSIINIFSDNRDSLKIFVRVLCLTDKCELSRCVQNVIAINISNHLGNPKNVTEFSYILDLGDKDFSDIVVRWKSLSETLMKIIEFSVEHLKCNYTESSYSWEYPGSEKGLAFEMIIALINKLKSVPEMSASIKELLHRLKEKGFEIIVEDILRICKLK</sequence>
<dbReference type="AlphaFoldDB" id="A0A1B6GTN4"/>
<gene>
    <name evidence="1" type="ORF">g.13664</name>
</gene>
<protein>
    <submittedName>
        <fullName evidence="1">Uncharacterized protein</fullName>
    </submittedName>
</protein>
<dbReference type="EMBL" id="GECZ01004014">
    <property type="protein sequence ID" value="JAS65755.1"/>
    <property type="molecule type" value="Transcribed_RNA"/>
</dbReference>